<feature type="repeat" description="PPR" evidence="3">
    <location>
        <begin position="214"/>
        <end position="248"/>
    </location>
</feature>
<feature type="repeat" description="PPR" evidence="3">
    <location>
        <begin position="179"/>
        <end position="213"/>
    </location>
</feature>
<reference evidence="4" key="2">
    <citation type="submission" date="2021-03" db="UniProtKB">
        <authorList>
            <consortium name="EnsemblPlants"/>
        </authorList>
    </citation>
    <scope>IDENTIFICATION</scope>
</reference>
<sequence>MTVVGYPITTSLTRGSLPTKGTRWKFQAANYYIMSIYMDLRRYNNRSAWKVKCSDVEVPQKLKHEDTYVDRRDKFRRFNRKKLSRKRCGGLRGRGWKFGSGFIDGVFPVLSPIALKILELVEQNEDIDRIWTVLDTLPRTHTTWDDIVNVAVQLRLNKKWDEIVVLCQWILHRSSFKPDILCYNLMIDAFGQKSQHKKAEAVYLELLEARCIPTEDTYALMLRTYCASRLFAKAEAIFSEMRKYGLSSSAVVYNAYIEGLIKGGNNTKAIEIYERMKQERCEPTTETYTMLINLYGKANKSYMALKVFNEMRTRKGKPNICTYTALINAFARDGQCEKAEEIFELLQEAGLEPDV</sequence>
<evidence type="ECO:0000256" key="1">
    <source>
        <dbReference type="ARBA" id="ARBA00007626"/>
    </source>
</evidence>
<evidence type="ECO:0000256" key="3">
    <source>
        <dbReference type="PROSITE-ProRule" id="PRU00708"/>
    </source>
</evidence>
<feature type="repeat" description="PPR" evidence="3">
    <location>
        <begin position="319"/>
        <end position="353"/>
    </location>
</feature>
<dbReference type="Pfam" id="PF13041">
    <property type="entry name" value="PPR_2"/>
    <property type="match status" value="2"/>
</dbReference>
<dbReference type="SUPFAM" id="SSF81901">
    <property type="entry name" value="HCP-like"/>
    <property type="match status" value="1"/>
</dbReference>
<dbReference type="PANTHER" id="PTHR47447">
    <property type="entry name" value="OS03G0856100 PROTEIN"/>
    <property type="match status" value="1"/>
</dbReference>
<dbReference type="NCBIfam" id="TIGR00756">
    <property type="entry name" value="PPR"/>
    <property type="match status" value="5"/>
</dbReference>
<dbReference type="EnsemblPlants" id="AUR62006933-RA">
    <property type="protein sequence ID" value="AUR62006933-RA:cds"/>
    <property type="gene ID" value="AUR62006933"/>
</dbReference>
<dbReference type="Gramene" id="AUR62006933-RA">
    <property type="protein sequence ID" value="AUR62006933-RA:cds"/>
    <property type="gene ID" value="AUR62006933"/>
</dbReference>
<dbReference type="Gene3D" id="1.25.40.10">
    <property type="entry name" value="Tetratricopeptide repeat domain"/>
    <property type="match status" value="2"/>
</dbReference>
<reference evidence="4" key="1">
    <citation type="journal article" date="2017" name="Nature">
        <title>The genome of Chenopodium quinoa.</title>
        <authorList>
            <person name="Jarvis D.E."/>
            <person name="Ho Y.S."/>
            <person name="Lightfoot D.J."/>
            <person name="Schmoeckel S.M."/>
            <person name="Li B."/>
            <person name="Borm T.J.A."/>
            <person name="Ohyanagi H."/>
            <person name="Mineta K."/>
            <person name="Michell C.T."/>
            <person name="Saber N."/>
            <person name="Kharbatia N.M."/>
            <person name="Rupper R.R."/>
            <person name="Sharp A.R."/>
            <person name="Dally N."/>
            <person name="Boughton B.A."/>
            <person name="Woo Y.H."/>
            <person name="Gao G."/>
            <person name="Schijlen E.G.W.M."/>
            <person name="Guo X."/>
            <person name="Momin A.A."/>
            <person name="Negrao S."/>
            <person name="Al-Babili S."/>
            <person name="Gehring C."/>
            <person name="Roessner U."/>
            <person name="Jung C."/>
            <person name="Murphy K."/>
            <person name="Arold S.T."/>
            <person name="Gojobori T."/>
            <person name="van der Linden C.G."/>
            <person name="van Loo E.N."/>
            <person name="Jellen E.N."/>
            <person name="Maughan P.J."/>
            <person name="Tester M."/>
        </authorList>
    </citation>
    <scope>NUCLEOTIDE SEQUENCE [LARGE SCALE GENOMIC DNA]</scope>
    <source>
        <strain evidence="4">cv. PI 614886</strain>
    </source>
</reference>
<protein>
    <recommendedName>
        <fullName evidence="6">Pentatricopeptide repeat-containing protein</fullName>
    </recommendedName>
</protein>
<dbReference type="PROSITE" id="PS51375">
    <property type="entry name" value="PPR"/>
    <property type="match status" value="5"/>
</dbReference>
<keyword evidence="5" id="KW-1185">Reference proteome</keyword>
<dbReference type="OMA" id="PATHAMW"/>
<feature type="repeat" description="PPR" evidence="3">
    <location>
        <begin position="284"/>
        <end position="318"/>
    </location>
</feature>
<proteinExistence type="inferred from homology"/>
<accession>A0A803L4Z4</accession>
<dbReference type="Proteomes" id="UP000596660">
    <property type="component" value="Unplaced"/>
</dbReference>
<dbReference type="Pfam" id="PF01535">
    <property type="entry name" value="PPR"/>
    <property type="match status" value="1"/>
</dbReference>
<dbReference type="InterPro" id="IPR011990">
    <property type="entry name" value="TPR-like_helical_dom_sf"/>
</dbReference>
<evidence type="ECO:0000256" key="2">
    <source>
        <dbReference type="ARBA" id="ARBA00022737"/>
    </source>
</evidence>
<evidence type="ECO:0000313" key="4">
    <source>
        <dbReference type="EnsemblPlants" id="AUR62006933-RA:cds"/>
    </source>
</evidence>
<evidence type="ECO:0008006" key="6">
    <source>
        <dbReference type="Google" id="ProtNLM"/>
    </source>
</evidence>
<dbReference type="InterPro" id="IPR002885">
    <property type="entry name" value="PPR_rpt"/>
</dbReference>
<keyword evidence="2" id="KW-0677">Repeat</keyword>
<dbReference type="PANTHER" id="PTHR47447:SF17">
    <property type="entry name" value="OS12G0638900 PROTEIN"/>
    <property type="match status" value="1"/>
</dbReference>
<comment type="similarity">
    <text evidence="1">Belongs to the PPR family. P subfamily.</text>
</comment>
<name>A0A803L4Z4_CHEQI</name>
<organism evidence="4 5">
    <name type="scientific">Chenopodium quinoa</name>
    <name type="common">Quinoa</name>
    <dbReference type="NCBI Taxonomy" id="63459"/>
    <lineage>
        <taxon>Eukaryota</taxon>
        <taxon>Viridiplantae</taxon>
        <taxon>Streptophyta</taxon>
        <taxon>Embryophyta</taxon>
        <taxon>Tracheophyta</taxon>
        <taxon>Spermatophyta</taxon>
        <taxon>Magnoliopsida</taxon>
        <taxon>eudicotyledons</taxon>
        <taxon>Gunneridae</taxon>
        <taxon>Pentapetalae</taxon>
        <taxon>Caryophyllales</taxon>
        <taxon>Chenopodiaceae</taxon>
        <taxon>Chenopodioideae</taxon>
        <taxon>Atripliceae</taxon>
        <taxon>Chenopodium</taxon>
    </lineage>
</organism>
<dbReference type="AlphaFoldDB" id="A0A803L4Z4"/>
<feature type="repeat" description="PPR" evidence="3">
    <location>
        <begin position="249"/>
        <end position="283"/>
    </location>
</feature>
<evidence type="ECO:0000313" key="5">
    <source>
        <dbReference type="Proteomes" id="UP000596660"/>
    </source>
</evidence>